<dbReference type="PANTHER" id="PTHR42895:SF1">
    <property type="entry name" value="IRON-SULFUR CLUSTER PROTEIN"/>
    <property type="match status" value="1"/>
</dbReference>
<dbReference type="Gene3D" id="3.30.70.20">
    <property type="match status" value="1"/>
</dbReference>
<dbReference type="Pfam" id="PF14697">
    <property type="entry name" value="Fer4_21"/>
    <property type="match status" value="1"/>
</dbReference>
<dbReference type="PROSITE" id="PS51379">
    <property type="entry name" value="4FE4S_FER_2"/>
    <property type="match status" value="2"/>
</dbReference>
<evidence type="ECO:0000313" key="2">
    <source>
        <dbReference type="EMBL" id="MBH1941404.1"/>
    </source>
</evidence>
<organism evidence="2 3">
    <name type="scientific">Mobilitalea sibirica</name>
    <dbReference type="NCBI Taxonomy" id="1462919"/>
    <lineage>
        <taxon>Bacteria</taxon>
        <taxon>Bacillati</taxon>
        <taxon>Bacillota</taxon>
        <taxon>Clostridia</taxon>
        <taxon>Lachnospirales</taxon>
        <taxon>Lachnospiraceae</taxon>
        <taxon>Mobilitalea</taxon>
    </lineage>
</organism>
<dbReference type="EMBL" id="JAEAGR010000011">
    <property type="protein sequence ID" value="MBH1941404.1"/>
    <property type="molecule type" value="Genomic_DNA"/>
</dbReference>
<dbReference type="RefSeq" id="WP_197661623.1">
    <property type="nucleotide sequence ID" value="NZ_JAEAGR010000011.1"/>
</dbReference>
<sequence>MIRKIIQIDEELCNGCGLCVNACHEAAIALVEGKAKLLRDDYCDGLGNCLPVCPTNAISFIEREALPFNEEEVMRNQEMIKKALEEKKEKEQSDHKQDIPFSGCPGSRIRNMNHQAAAKTENAELNNTNEPAPSMLRQWPVQIQLVPVNAPYFDGADLLIAADCTAYAFGDFHRFMKNKITLIGCPKLDDADYANKFAAILSNNQIKSITVIRMEVPCCGGIVHAVKTAMLNSGQMIPWKVITISTDGTVLDEN</sequence>
<dbReference type="InterPro" id="IPR017896">
    <property type="entry name" value="4Fe4S_Fe-S-bd"/>
</dbReference>
<feature type="domain" description="4Fe-4S ferredoxin-type" evidence="1">
    <location>
        <begin position="4"/>
        <end position="33"/>
    </location>
</feature>
<feature type="domain" description="4Fe-4S ferredoxin-type" evidence="1">
    <location>
        <begin position="34"/>
        <end position="63"/>
    </location>
</feature>
<dbReference type="Proteomes" id="UP000623269">
    <property type="component" value="Unassembled WGS sequence"/>
</dbReference>
<name>A0A8J7HDZ6_9FIRM</name>
<accession>A0A8J7HDZ6</accession>
<reference evidence="2" key="1">
    <citation type="submission" date="2020-12" db="EMBL/GenBank/DDBJ databases">
        <title>M. sibirica DSM 26468T genome.</title>
        <authorList>
            <person name="Thieme N."/>
            <person name="Rettenmaier R."/>
            <person name="Zverlov V."/>
            <person name="Liebl W."/>
        </authorList>
    </citation>
    <scope>NUCLEOTIDE SEQUENCE</scope>
    <source>
        <strain evidence="2">DSM 26468</strain>
    </source>
</reference>
<dbReference type="AlphaFoldDB" id="A0A8J7HDZ6"/>
<evidence type="ECO:0000259" key="1">
    <source>
        <dbReference type="PROSITE" id="PS51379"/>
    </source>
</evidence>
<comment type="caution">
    <text evidence="2">The sequence shown here is derived from an EMBL/GenBank/DDBJ whole genome shotgun (WGS) entry which is preliminary data.</text>
</comment>
<gene>
    <name evidence="2" type="ORF">I5677_10920</name>
</gene>
<dbReference type="PANTHER" id="PTHR42895">
    <property type="entry name" value="IRON-SULFUR CLUSTER-BINDING PROTEIN-RELATED"/>
    <property type="match status" value="1"/>
</dbReference>
<protein>
    <submittedName>
        <fullName evidence="2">4Fe-4S binding protein</fullName>
    </submittedName>
</protein>
<proteinExistence type="predicted"/>
<dbReference type="InterPro" id="IPR052911">
    <property type="entry name" value="Corrinoid_activation_enz"/>
</dbReference>
<evidence type="ECO:0000313" key="3">
    <source>
        <dbReference type="Proteomes" id="UP000623269"/>
    </source>
</evidence>
<keyword evidence="3" id="KW-1185">Reference proteome</keyword>
<dbReference type="SUPFAM" id="SSF54862">
    <property type="entry name" value="4Fe-4S ferredoxins"/>
    <property type="match status" value="1"/>
</dbReference>